<comment type="caution">
    <text evidence="1">The sequence shown here is derived from an EMBL/GenBank/DDBJ whole genome shotgun (WGS) entry which is preliminary data.</text>
</comment>
<gene>
    <name evidence="1" type="ORF">AWB66_01877</name>
</gene>
<proteinExistence type="predicted"/>
<dbReference type="RefSeq" id="WP_125469694.1">
    <property type="nucleotide sequence ID" value="NZ_FCNZ02000005.1"/>
</dbReference>
<dbReference type="Proteomes" id="UP000054717">
    <property type="component" value="Unassembled WGS sequence"/>
</dbReference>
<organism evidence="1 2">
    <name type="scientific">Caballeronia telluris</name>
    <dbReference type="NCBI Taxonomy" id="326475"/>
    <lineage>
        <taxon>Bacteria</taxon>
        <taxon>Pseudomonadati</taxon>
        <taxon>Pseudomonadota</taxon>
        <taxon>Betaproteobacteria</taxon>
        <taxon>Burkholderiales</taxon>
        <taxon>Burkholderiaceae</taxon>
        <taxon>Caballeronia</taxon>
    </lineage>
</organism>
<reference evidence="1" key="1">
    <citation type="submission" date="2016-01" db="EMBL/GenBank/DDBJ databases">
        <authorList>
            <person name="Peeters Charlotte."/>
        </authorList>
    </citation>
    <scope>NUCLEOTIDE SEQUENCE</scope>
    <source>
        <strain evidence="1">LMG 22936</strain>
    </source>
</reference>
<sequence>MTTQQEALNKRDLYRTFAYGPMEGVVFVLAPSRDHASRKIRNTLAILYGAPPHEVEFDTPASYDELVKAGISTDEELRIFETARAGDKVVSWAIAPLFLTNDRALLGKWAELYAGMATQEARDLIQRAR</sequence>
<evidence type="ECO:0000313" key="2">
    <source>
        <dbReference type="Proteomes" id="UP000054717"/>
    </source>
</evidence>
<evidence type="ECO:0000313" key="1">
    <source>
        <dbReference type="EMBL" id="SAL34459.1"/>
    </source>
</evidence>
<name>A0A158GS68_9BURK</name>
<dbReference type="AlphaFoldDB" id="A0A158GS68"/>
<dbReference type="EMBL" id="FCNZ02000005">
    <property type="protein sequence ID" value="SAL34459.1"/>
    <property type="molecule type" value="Genomic_DNA"/>
</dbReference>
<keyword evidence="2" id="KW-1185">Reference proteome</keyword>
<protein>
    <submittedName>
        <fullName evidence="1">Uncharacterized protein</fullName>
    </submittedName>
</protein>
<accession>A0A158GS68</accession>